<sequence length="82" mass="9229">MRKTYISQASHHRPATALRCLASQPFWASARPAEPWRYLEIGTLLVLCSLPWSSYHDELISASSRERESICFWSSSCGIGLG</sequence>
<name>A0ABR4JZG4_9EURO</name>
<keyword evidence="2" id="KW-1185">Reference proteome</keyword>
<evidence type="ECO:0000313" key="1">
    <source>
        <dbReference type="EMBL" id="KAL2845466.1"/>
    </source>
</evidence>
<evidence type="ECO:0000313" key="2">
    <source>
        <dbReference type="Proteomes" id="UP001610446"/>
    </source>
</evidence>
<comment type="caution">
    <text evidence="1">The sequence shown here is derived from an EMBL/GenBank/DDBJ whole genome shotgun (WGS) entry which is preliminary data.</text>
</comment>
<reference evidence="1 2" key="1">
    <citation type="submission" date="2024-07" db="EMBL/GenBank/DDBJ databases">
        <title>Section-level genome sequencing and comparative genomics of Aspergillus sections Usti and Cavernicolus.</title>
        <authorList>
            <consortium name="Lawrence Berkeley National Laboratory"/>
            <person name="Nybo J.L."/>
            <person name="Vesth T.C."/>
            <person name="Theobald S."/>
            <person name="Frisvad J.C."/>
            <person name="Larsen T.O."/>
            <person name="Kjaerboelling I."/>
            <person name="Rothschild-Mancinelli K."/>
            <person name="Lyhne E.K."/>
            <person name="Kogle M.E."/>
            <person name="Barry K."/>
            <person name="Clum A."/>
            <person name="Na H."/>
            <person name="Ledsgaard L."/>
            <person name="Lin J."/>
            <person name="Lipzen A."/>
            <person name="Kuo A."/>
            <person name="Riley R."/>
            <person name="Mondo S."/>
            <person name="Labutti K."/>
            <person name="Haridas S."/>
            <person name="Pangalinan J."/>
            <person name="Salamov A.A."/>
            <person name="Simmons B.A."/>
            <person name="Magnuson J.K."/>
            <person name="Chen J."/>
            <person name="Drula E."/>
            <person name="Henrissat B."/>
            <person name="Wiebenga A."/>
            <person name="Lubbers R.J."/>
            <person name="Gomes A.C."/>
            <person name="Makela M.R."/>
            <person name="Stajich J."/>
            <person name="Grigoriev I.V."/>
            <person name="Mortensen U.H."/>
            <person name="De Vries R.P."/>
            <person name="Baker S.E."/>
            <person name="Andersen M.R."/>
        </authorList>
    </citation>
    <scope>NUCLEOTIDE SEQUENCE [LARGE SCALE GENOMIC DNA]</scope>
    <source>
        <strain evidence="1 2">CBS 123904</strain>
    </source>
</reference>
<organism evidence="1 2">
    <name type="scientific">Aspergillus pseudoustus</name>
    <dbReference type="NCBI Taxonomy" id="1810923"/>
    <lineage>
        <taxon>Eukaryota</taxon>
        <taxon>Fungi</taxon>
        <taxon>Dikarya</taxon>
        <taxon>Ascomycota</taxon>
        <taxon>Pezizomycotina</taxon>
        <taxon>Eurotiomycetes</taxon>
        <taxon>Eurotiomycetidae</taxon>
        <taxon>Eurotiales</taxon>
        <taxon>Aspergillaceae</taxon>
        <taxon>Aspergillus</taxon>
        <taxon>Aspergillus subgen. Nidulantes</taxon>
    </lineage>
</organism>
<accession>A0ABR4JZG4</accession>
<dbReference type="Proteomes" id="UP001610446">
    <property type="component" value="Unassembled WGS sequence"/>
</dbReference>
<proteinExistence type="predicted"/>
<protein>
    <submittedName>
        <fullName evidence="1">Uncharacterized protein</fullName>
    </submittedName>
</protein>
<gene>
    <name evidence="1" type="ORF">BJY01DRAFT_214312</name>
</gene>
<dbReference type="EMBL" id="JBFXLU010000072">
    <property type="protein sequence ID" value="KAL2845466.1"/>
    <property type="molecule type" value="Genomic_DNA"/>
</dbReference>